<sequence>MTMSPDSPLPTDPSTDPWAPARLYTLENAAGLRVQVLDHGATWVSCSVPMMDGRRELLLGCASLADYQRQRAYLGATVGRYANRVRDSRCVVDGQPVTLLPNEGPHQLHGGPDGYDRRTWTVESHTPQRLVLGLVSPDGDQGWPGEVQARVSYTLGQDLALEIAFETSVSRACPVNLTHHAYFNLDGDAGEATRKVLAHHLQVLAPAWLPVGADLLPAGELVPVDDSGFDLRELRRLDQAIAAEPALQVGQGYDHALALDPSCADALRAAVRLLSSDGRVAMSLATDLPALQVYSGQGLAGVPARDGSVYPAHAGIALEPQYLPDSPNHPVAPPHWPDVVQRPGLRRRHVSRMFFDVA</sequence>
<evidence type="ECO:0000313" key="7">
    <source>
        <dbReference type="Proteomes" id="UP001235760"/>
    </source>
</evidence>
<comment type="caution">
    <text evidence="6">The sequence shown here is derived from an EMBL/GenBank/DDBJ whole genome shotgun (WGS) entry which is preliminary data.</text>
</comment>
<dbReference type="PANTHER" id="PTHR10091:SF0">
    <property type="entry name" value="GALACTOSE MUTAROTASE"/>
    <property type="match status" value="1"/>
</dbReference>
<evidence type="ECO:0000256" key="4">
    <source>
        <dbReference type="ARBA" id="ARBA00023277"/>
    </source>
</evidence>
<accession>A0ABT9G8P0</accession>
<keyword evidence="4 5" id="KW-0119">Carbohydrate metabolism</keyword>
<proteinExistence type="inferred from homology"/>
<dbReference type="NCBIfam" id="NF008277">
    <property type="entry name" value="PRK11055.1"/>
    <property type="match status" value="1"/>
</dbReference>
<keyword evidence="3 5" id="KW-0413">Isomerase</keyword>
<dbReference type="GO" id="GO:0004034">
    <property type="term" value="F:aldose 1-epimerase activity"/>
    <property type="evidence" value="ECO:0007669"/>
    <property type="project" value="UniProtKB-EC"/>
</dbReference>
<dbReference type="PANTHER" id="PTHR10091">
    <property type="entry name" value="ALDOSE-1-EPIMERASE"/>
    <property type="match status" value="1"/>
</dbReference>
<comment type="catalytic activity">
    <reaction evidence="5">
        <text>alpha-D-glucose = beta-D-glucose</text>
        <dbReference type="Rhea" id="RHEA:10264"/>
        <dbReference type="ChEBI" id="CHEBI:15903"/>
        <dbReference type="ChEBI" id="CHEBI:17925"/>
        <dbReference type="EC" id="5.1.3.3"/>
    </reaction>
</comment>
<dbReference type="InterPro" id="IPR008183">
    <property type="entry name" value="Aldose_1/G6P_1-epimerase"/>
</dbReference>
<keyword evidence="7" id="KW-1185">Reference proteome</keyword>
<dbReference type="CDD" id="cd09019">
    <property type="entry name" value="galactose_mutarotase_like"/>
    <property type="match status" value="1"/>
</dbReference>
<name>A0ABT9G8P0_LEPDI</name>
<dbReference type="Gene3D" id="2.70.98.10">
    <property type="match status" value="1"/>
</dbReference>
<dbReference type="EMBL" id="JAUZEE010000016">
    <property type="protein sequence ID" value="MDP4302844.1"/>
    <property type="molecule type" value="Genomic_DNA"/>
</dbReference>
<reference evidence="6 7" key="1">
    <citation type="submission" date="2023-08" db="EMBL/GenBank/DDBJ databases">
        <authorList>
            <person name="Roldan D.M."/>
            <person name="Menes R.J."/>
        </authorList>
    </citation>
    <scope>NUCLEOTIDE SEQUENCE [LARGE SCALE GENOMIC DNA]</scope>
    <source>
        <strain evidence="6 7">CCM 2812</strain>
    </source>
</reference>
<organism evidence="6 7">
    <name type="scientific">Leptothrix discophora</name>
    <dbReference type="NCBI Taxonomy" id="89"/>
    <lineage>
        <taxon>Bacteria</taxon>
        <taxon>Pseudomonadati</taxon>
        <taxon>Pseudomonadota</taxon>
        <taxon>Betaproteobacteria</taxon>
        <taxon>Burkholderiales</taxon>
        <taxon>Sphaerotilaceae</taxon>
        <taxon>Leptothrix</taxon>
    </lineage>
</organism>
<dbReference type="Proteomes" id="UP001235760">
    <property type="component" value="Unassembled WGS sequence"/>
</dbReference>
<dbReference type="InterPro" id="IPR011013">
    <property type="entry name" value="Gal_mutarotase_sf_dom"/>
</dbReference>
<evidence type="ECO:0000256" key="5">
    <source>
        <dbReference type="PIRNR" id="PIRNR005096"/>
    </source>
</evidence>
<protein>
    <recommendedName>
        <fullName evidence="5">Aldose 1-epimerase</fullName>
        <ecNumber evidence="5">5.1.3.3</ecNumber>
    </recommendedName>
</protein>
<evidence type="ECO:0000256" key="1">
    <source>
        <dbReference type="ARBA" id="ARBA00005028"/>
    </source>
</evidence>
<dbReference type="PIRSF" id="PIRSF005096">
    <property type="entry name" value="GALM"/>
    <property type="match status" value="1"/>
</dbReference>
<comment type="similarity">
    <text evidence="2 5">Belongs to the aldose epimerase family.</text>
</comment>
<comment type="pathway">
    <text evidence="1 5">Carbohydrate metabolism; hexose metabolism.</text>
</comment>
<dbReference type="SUPFAM" id="SSF74650">
    <property type="entry name" value="Galactose mutarotase-like"/>
    <property type="match status" value="1"/>
</dbReference>
<dbReference type="InterPro" id="IPR014718">
    <property type="entry name" value="GH-type_carb-bd"/>
</dbReference>
<dbReference type="Pfam" id="PF01263">
    <property type="entry name" value="Aldose_epim"/>
    <property type="match status" value="1"/>
</dbReference>
<evidence type="ECO:0000256" key="3">
    <source>
        <dbReference type="ARBA" id="ARBA00023235"/>
    </source>
</evidence>
<evidence type="ECO:0000256" key="2">
    <source>
        <dbReference type="ARBA" id="ARBA00006206"/>
    </source>
</evidence>
<dbReference type="RefSeq" id="WP_305751383.1">
    <property type="nucleotide sequence ID" value="NZ_JAUZEE010000016.1"/>
</dbReference>
<gene>
    <name evidence="6" type="ORF">Q8X39_19570</name>
</gene>
<dbReference type="InterPro" id="IPR047215">
    <property type="entry name" value="Galactose_mutarotase-like"/>
</dbReference>
<evidence type="ECO:0000313" key="6">
    <source>
        <dbReference type="EMBL" id="MDP4302844.1"/>
    </source>
</evidence>
<dbReference type="EC" id="5.1.3.3" evidence="5"/>
<dbReference type="InterPro" id="IPR015443">
    <property type="entry name" value="Aldose_1-epimerase"/>
</dbReference>